<proteinExistence type="inferred from homology"/>
<dbReference type="GO" id="GO:0016491">
    <property type="term" value="F:oxidoreductase activity"/>
    <property type="evidence" value="ECO:0007669"/>
    <property type="project" value="UniProtKB-KW"/>
</dbReference>
<dbReference type="OrthoDB" id="9793825at2"/>
<dbReference type="EMBL" id="NHSJ01000055">
    <property type="protein sequence ID" value="PPQ31603.1"/>
    <property type="molecule type" value="Genomic_DNA"/>
</dbReference>
<dbReference type="PANTHER" id="PTHR43976:SF16">
    <property type="entry name" value="SHORT-CHAIN DEHYDROGENASE_REDUCTASE FAMILY PROTEIN"/>
    <property type="match status" value="1"/>
</dbReference>
<dbReference type="PROSITE" id="PS00061">
    <property type="entry name" value="ADH_SHORT"/>
    <property type="match status" value="1"/>
</dbReference>
<organism evidence="4 5">
    <name type="scientific">Rhodoblastus sphagnicola</name>
    <dbReference type="NCBI Taxonomy" id="333368"/>
    <lineage>
        <taxon>Bacteria</taxon>
        <taxon>Pseudomonadati</taxon>
        <taxon>Pseudomonadota</taxon>
        <taxon>Alphaproteobacteria</taxon>
        <taxon>Hyphomicrobiales</taxon>
        <taxon>Rhodoblastaceae</taxon>
        <taxon>Rhodoblastus</taxon>
    </lineage>
</organism>
<comment type="similarity">
    <text evidence="1 3">Belongs to the short-chain dehydrogenases/reductases (SDR) family.</text>
</comment>
<dbReference type="CDD" id="cd05374">
    <property type="entry name" value="17beta-HSD-like_SDR_c"/>
    <property type="match status" value="1"/>
</dbReference>
<dbReference type="InterPro" id="IPR020904">
    <property type="entry name" value="Sc_DH/Rdtase_CS"/>
</dbReference>
<dbReference type="Proteomes" id="UP000239089">
    <property type="component" value="Unassembled WGS sequence"/>
</dbReference>
<protein>
    <submittedName>
        <fullName evidence="4">Short-chain dehydrogenase/reductase</fullName>
    </submittedName>
</protein>
<evidence type="ECO:0000256" key="2">
    <source>
        <dbReference type="ARBA" id="ARBA00023002"/>
    </source>
</evidence>
<keyword evidence="5" id="KW-1185">Reference proteome</keyword>
<evidence type="ECO:0000313" key="4">
    <source>
        <dbReference type="EMBL" id="PPQ31603.1"/>
    </source>
</evidence>
<evidence type="ECO:0000313" key="5">
    <source>
        <dbReference type="Proteomes" id="UP000239089"/>
    </source>
</evidence>
<evidence type="ECO:0000256" key="1">
    <source>
        <dbReference type="ARBA" id="ARBA00006484"/>
    </source>
</evidence>
<evidence type="ECO:0000256" key="3">
    <source>
        <dbReference type="RuleBase" id="RU000363"/>
    </source>
</evidence>
<reference evidence="4 5" key="1">
    <citation type="journal article" date="2018" name="Arch. Microbiol.">
        <title>New insights into the metabolic potential of the phototrophic purple bacterium Rhodopila globiformis DSM 161(T) from its draft genome sequence and evidence for a vanadium-dependent nitrogenase.</title>
        <authorList>
            <person name="Imhoff J.F."/>
            <person name="Rahn T."/>
            <person name="Kunzel S."/>
            <person name="Neulinger S.C."/>
        </authorList>
    </citation>
    <scope>NUCLEOTIDE SEQUENCE [LARGE SCALE GENOMIC DNA]</scope>
    <source>
        <strain evidence="4 5">DSM 16996</strain>
    </source>
</reference>
<dbReference type="Pfam" id="PF00106">
    <property type="entry name" value="adh_short"/>
    <property type="match status" value="1"/>
</dbReference>
<dbReference type="RefSeq" id="WP_104507470.1">
    <property type="nucleotide sequence ID" value="NZ_JACIGC010000015.1"/>
</dbReference>
<comment type="caution">
    <text evidence="4">The sequence shown here is derived from an EMBL/GenBank/DDBJ whole genome shotgun (WGS) entry which is preliminary data.</text>
</comment>
<dbReference type="AlphaFoldDB" id="A0A2S6NAF8"/>
<name>A0A2S6NAF8_9HYPH</name>
<sequence length="292" mass="30773">MARIDRSVWFVTGCSTGFGREIARQLLEAGKKVVVTARDAEKIADLAALAPENALALSLNVDKADEIAAAVKAAREKFGRIDVLVNNAGYGYLAAVEEGEDAEIRAMFETNVFGLAALCRAVLPIMRAQKSGVIVNISSMGGICGFPGIGYYNATKFAVEGLSEAMAKELAPLGVKVLIVEPGPFRTDWAGRSLKTPKQAIDAYAETAVARRKATQAYSGTQLGDPARGAAAIIATAQSASPPLRLALGSVAQNVIGERTEAFRLELEAGREVALSCDYPETAESGGKPKIR</sequence>
<dbReference type="NCBIfam" id="NF004824">
    <property type="entry name" value="PRK06180.1"/>
    <property type="match status" value="1"/>
</dbReference>
<dbReference type="PANTHER" id="PTHR43976">
    <property type="entry name" value="SHORT CHAIN DEHYDROGENASE"/>
    <property type="match status" value="1"/>
</dbReference>
<keyword evidence="2" id="KW-0560">Oxidoreductase</keyword>
<dbReference type="InterPro" id="IPR051911">
    <property type="entry name" value="SDR_oxidoreductase"/>
</dbReference>
<dbReference type="InterPro" id="IPR002347">
    <property type="entry name" value="SDR_fam"/>
</dbReference>
<dbReference type="InterPro" id="IPR036291">
    <property type="entry name" value="NAD(P)-bd_dom_sf"/>
</dbReference>
<dbReference type="PRINTS" id="PR00081">
    <property type="entry name" value="GDHRDH"/>
</dbReference>
<dbReference type="Gene3D" id="3.40.50.720">
    <property type="entry name" value="NAD(P)-binding Rossmann-like Domain"/>
    <property type="match status" value="1"/>
</dbReference>
<gene>
    <name evidence="4" type="ORF">CCR94_08620</name>
</gene>
<dbReference type="SUPFAM" id="SSF51735">
    <property type="entry name" value="NAD(P)-binding Rossmann-fold domains"/>
    <property type="match status" value="1"/>
</dbReference>
<accession>A0A2S6NAF8</accession>
<dbReference type="PRINTS" id="PR00080">
    <property type="entry name" value="SDRFAMILY"/>
</dbReference>